<keyword evidence="2" id="KW-1185">Reference proteome</keyword>
<reference evidence="2" key="1">
    <citation type="submission" date="2018-05" db="EMBL/GenBank/DDBJ databases">
        <title>Complete Genome Sequence of Methylobacterium sp. 17SD2-17.</title>
        <authorList>
            <person name="Srinivasan S."/>
        </authorList>
    </citation>
    <scope>NUCLEOTIDE SEQUENCE [LARGE SCALE GENOMIC DNA]</scope>
    <source>
        <strain evidence="2">17SD2-17</strain>
    </source>
</reference>
<dbReference type="OrthoDB" id="8003602at2"/>
<name>A0A2U8W704_9HYPH</name>
<dbReference type="Proteomes" id="UP000245926">
    <property type="component" value="Chromosome"/>
</dbReference>
<dbReference type="EMBL" id="CP029550">
    <property type="protein sequence ID" value="AWN41172.1"/>
    <property type="molecule type" value="Genomic_DNA"/>
</dbReference>
<proteinExistence type="predicted"/>
<gene>
    <name evidence="1" type="ORF">DK389_12355</name>
</gene>
<protein>
    <submittedName>
        <fullName evidence="1">Uncharacterized protein</fullName>
    </submittedName>
</protein>
<evidence type="ECO:0000313" key="1">
    <source>
        <dbReference type="EMBL" id="AWN41172.1"/>
    </source>
</evidence>
<accession>A0A2U8W704</accession>
<dbReference type="AlphaFoldDB" id="A0A2U8W704"/>
<dbReference type="RefSeq" id="WP_109889939.1">
    <property type="nucleotide sequence ID" value="NZ_CP029550.1"/>
</dbReference>
<dbReference type="KEGG" id="mets:DK389_12355"/>
<evidence type="ECO:0000313" key="2">
    <source>
        <dbReference type="Proteomes" id="UP000245926"/>
    </source>
</evidence>
<sequence length="71" mass="7830">MADATKKRTPGDVAAIAVAYLAKSRGDAVRALHDAISDALDDLSEVDEREKAKDRLISHGYVRAWLHLTRQ</sequence>
<organism evidence="1 2">
    <name type="scientific">Methylobacterium durans</name>
    <dbReference type="NCBI Taxonomy" id="2202825"/>
    <lineage>
        <taxon>Bacteria</taxon>
        <taxon>Pseudomonadati</taxon>
        <taxon>Pseudomonadota</taxon>
        <taxon>Alphaproteobacteria</taxon>
        <taxon>Hyphomicrobiales</taxon>
        <taxon>Methylobacteriaceae</taxon>
        <taxon>Methylobacterium</taxon>
    </lineage>
</organism>